<feature type="domain" description="Glycosyltransferase subfamily 4-like N-terminal" evidence="2">
    <location>
        <begin position="48"/>
        <end position="198"/>
    </location>
</feature>
<dbReference type="AlphaFoldDB" id="A0A4Y8AX23"/>
<organism evidence="3 4">
    <name type="scientific">Gramella jeungdoensis</name>
    <dbReference type="NCBI Taxonomy" id="708091"/>
    <lineage>
        <taxon>Bacteria</taxon>
        <taxon>Pseudomonadati</taxon>
        <taxon>Bacteroidota</taxon>
        <taxon>Flavobacteriia</taxon>
        <taxon>Flavobacteriales</taxon>
        <taxon>Flavobacteriaceae</taxon>
        <taxon>Christiangramia</taxon>
    </lineage>
</organism>
<keyword evidence="3" id="KW-0808">Transferase</keyword>
<evidence type="ECO:0000313" key="3">
    <source>
        <dbReference type="EMBL" id="TEW76582.1"/>
    </source>
</evidence>
<dbReference type="SUPFAM" id="SSF53756">
    <property type="entry name" value="UDP-Glycosyltransferase/glycogen phosphorylase"/>
    <property type="match status" value="1"/>
</dbReference>
<sequence length="396" mass="45749">MSVYEECNYVSLRISLLFKFKEKGFEKNQQLMKKIKILYTIPNFDTAGSGKVVYDLVKNLDKNKFKPEICCFHNKGGFFKEVEKLGVKIHIVPFTTSYKPYATFPMRVLKISRFLKRNKFDIIHSWHWSSDFSEPLAAKLAGIKYVYTKKAMSWGNKAWVWRSKLSSEIITINNDMLLQFFNAMQHKIVQIPLGVDVNYFKPIPKSYKSPEIIEFKKEDFIIVSVANLVAVKGIELLLTAIKNLDDATIKILIIGDDSSEYGQNLSKQFTHKNIYFLGKKMDVRPYLALADLFIIPTKDEGRKEGMPIAPLEAMAMGKIVLGSKISGIKDILKEFPENLFEAGNIIELERKIVEIKSMDNNTRKLLEAKTRKYVVDNLSIDKFIYNHEKFYTNLMI</sequence>
<dbReference type="Pfam" id="PF00534">
    <property type="entry name" value="Glycos_transf_1"/>
    <property type="match status" value="1"/>
</dbReference>
<dbReference type="InterPro" id="IPR050194">
    <property type="entry name" value="Glycosyltransferase_grp1"/>
</dbReference>
<dbReference type="EMBL" id="SNQI01000001">
    <property type="protein sequence ID" value="TEW76582.1"/>
    <property type="molecule type" value="Genomic_DNA"/>
</dbReference>
<proteinExistence type="predicted"/>
<evidence type="ECO:0000259" key="2">
    <source>
        <dbReference type="Pfam" id="PF13439"/>
    </source>
</evidence>
<reference evidence="3 4" key="1">
    <citation type="journal article" date="2011" name="J. Microbiol.">
        <title>Gramella jeungdoensis sp. nov., isolated from a solar saltern in Korea.</title>
        <authorList>
            <person name="Joung Y."/>
            <person name="Kim H."/>
            <person name="Jang T."/>
            <person name="Ahn T.S."/>
            <person name="Joh K."/>
        </authorList>
    </citation>
    <scope>NUCLEOTIDE SEQUENCE [LARGE SCALE GENOMIC DNA]</scope>
    <source>
        <strain evidence="3 4">KCTC 23123</strain>
    </source>
</reference>
<keyword evidence="4" id="KW-1185">Reference proteome</keyword>
<feature type="domain" description="Glycosyl transferase family 1" evidence="1">
    <location>
        <begin position="211"/>
        <end position="370"/>
    </location>
</feature>
<gene>
    <name evidence="3" type="ORF">E2488_01660</name>
</gene>
<evidence type="ECO:0000259" key="1">
    <source>
        <dbReference type="Pfam" id="PF00534"/>
    </source>
</evidence>
<dbReference type="GO" id="GO:0016757">
    <property type="term" value="F:glycosyltransferase activity"/>
    <property type="evidence" value="ECO:0007669"/>
    <property type="project" value="InterPro"/>
</dbReference>
<dbReference type="Gene3D" id="3.40.50.2000">
    <property type="entry name" value="Glycogen Phosphorylase B"/>
    <property type="match status" value="2"/>
</dbReference>
<dbReference type="PANTHER" id="PTHR45947:SF15">
    <property type="entry name" value="TEICHURONIC ACID BIOSYNTHESIS GLYCOSYLTRANSFERASE TUAC-RELATED"/>
    <property type="match status" value="1"/>
</dbReference>
<name>A0A4Y8AX23_9FLAO</name>
<accession>A0A4Y8AX23</accession>
<comment type="caution">
    <text evidence="3">The sequence shown here is derived from an EMBL/GenBank/DDBJ whole genome shotgun (WGS) entry which is preliminary data.</text>
</comment>
<dbReference type="Proteomes" id="UP000298517">
    <property type="component" value="Unassembled WGS sequence"/>
</dbReference>
<evidence type="ECO:0000313" key="4">
    <source>
        <dbReference type="Proteomes" id="UP000298517"/>
    </source>
</evidence>
<dbReference type="PANTHER" id="PTHR45947">
    <property type="entry name" value="SULFOQUINOVOSYL TRANSFERASE SQD2"/>
    <property type="match status" value="1"/>
</dbReference>
<protein>
    <submittedName>
        <fullName evidence="3">Glycosyltransferase family 1 protein</fullName>
    </submittedName>
</protein>
<dbReference type="InterPro" id="IPR028098">
    <property type="entry name" value="Glyco_trans_4-like_N"/>
</dbReference>
<dbReference type="Pfam" id="PF13439">
    <property type="entry name" value="Glyco_transf_4"/>
    <property type="match status" value="1"/>
</dbReference>
<dbReference type="InterPro" id="IPR001296">
    <property type="entry name" value="Glyco_trans_1"/>
</dbReference>